<accession>A0ABU5S7N5</accession>
<protein>
    <submittedName>
        <fullName evidence="1">Uncharacterized protein</fullName>
    </submittedName>
</protein>
<dbReference type="RefSeq" id="WP_323697894.1">
    <property type="nucleotide sequence ID" value="NZ_JAYGIL010000021.1"/>
</dbReference>
<dbReference type="Proteomes" id="UP001303899">
    <property type="component" value="Unassembled WGS sequence"/>
</dbReference>
<organism evidence="1 2">
    <name type="scientific">Arcicella gelida</name>
    <dbReference type="NCBI Taxonomy" id="2984195"/>
    <lineage>
        <taxon>Bacteria</taxon>
        <taxon>Pseudomonadati</taxon>
        <taxon>Bacteroidota</taxon>
        <taxon>Cytophagia</taxon>
        <taxon>Cytophagales</taxon>
        <taxon>Flectobacillaceae</taxon>
        <taxon>Arcicella</taxon>
    </lineage>
</organism>
<evidence type="ECO:0000313" key="1">
    <source>
        <dbReference type="EMBL" id="MEA5404500.1"/>
    </source>
</evidence>
<evidence type="ECO:0000313" key="2">
    <source>
        <dbReference type="Proteomes" id="UP001303899"/>
    </source>
</evidence>
<proteinExistence type="predicted"/>
<keyword evidence="2" id="KW-1185">Reference proteome</keyword>
<name>A0ABU5S7N5_9BACT</name>
<gene>
    <name evidence="1" type="ORF">VB776_16325</name>
</gene>
<comment type="caution">
    <text evidence="1">The sequence shown here is derived from an EMBL/GenBank/DDBJ whole genome shotgun (WGS) entry which is preliminary data.</text>
</comment>
<dbReference type="EMBL" id="JAYGIL010000021">
    <property type="protein sequence ID" value="MEA5404500.1"/>
    <property type="molecule type" value="Genomic_DNA"/>
</dbReference>
<reference evidence="1 2" key="1">
    <citation type="submission" date="2023-12" db="EMBL/GenBank/DDBJ databases">
        <title>Novel species of the genus Arcicella isolated from rivers.</title>
        <authorList>
            <person name="Lu H."/>
        </authorList>
    </citation>
    <scope>NUCLEOTIDE SEQUENCE [LARGE SCALE GENOMIC DNA]</scope>
    <source>
        <strain evidence="1 2">DC2W</strain>
    </source>
</reference>
<sequence>MATKRKSKGTSIIAKIGKEASKMYKAAKKKGSSRKYTSFVKEAAKALKK</sequence>